<protein>
    <submittedName>
        <fullName evidence="7">AI-2E family transporter</fullName>
    </submittedName>
</protein>
<evidence type="ECO:0000256" key="6">
    <source>
        <dbReference type="SAM" id="Phobius"/>
    </source>
</evidence>
<reference evidence="7" key="1">
    <citation type="submission" date="2021-02" db="EMBL/GenBank/DDBJ databases">
        <title>Rhodobacter shimadae sp. nov., an aerobic anoxygenic phototrophic bacterium isolated from a hot spring.</title>
        <authorList>
            <person name="Muramatsu S."/>
            <person name="Haruta S."/>
            <person name="Hirose S."/>
            <person name="Hanada S."/>
        </authorList>
    </citation>
    <scope>NUCLEOTIDE SEQUENCE</scope>
    <source>
        <strain evidence="7">N10</strain>
    </source>
</reference>
<dbReference type="GO" id="GO:0055085">
    <property type="term" value="P:transmembrane transport"/>
    <property type="evidence" value="ECO:0007669"/>
    <property type="project" value="TreeGrafter"/>
</dbReference>
<comment type="similarity">
    <text evidence="2">Belongs to the autoinducer-2 exporter (AI-2E) (TC 2.A.86) family.</text>
</comment>
<feature type="transmembrane region" description="Helical" evidence="6">
    <location>
        <begin position="240"/>
        <end position="258"/>
    </location>
</feature>
<keyword evidence="8" id="KW-1185">Reference proteome</keyword>
<feature type="transmembrane region" description="Helical" evidence="6">
    <location>
        <begin position="7"/>
        <end position="26"/>
    </location>
</feature>
<feature type="transmembrane region" description="Helical" evidence="6">
    <location>
        <begin position="70"/>
        <end position="90"/>
    </location>
</feature>
<gene>
    <name evidence="7" type="ORF">JO391_07105</name>
</gene>
<dbReference type="AlphaFoldDB" id="A0A8G0ZYK0"/>
<comment type="subcellular location">
    <subcellularLocation>
        <location evidence="1">Membrane</location>
        <topology evidence="1">Multi-pass membrane protein</topology>
    </subcellularLocation>
</comment>
<keyword evidence="4 6" id="KW-1133">Transmembrane helix</keyword>
<feature type="transmembrane region" description="Helical" evidence="6">
    <location>
        <begin position="305"/>
        <end position="334"/>
    </location>
</feature>
<feature type="transmembrane region" description="Helical" evidence="6">
    <location>
        <begin position="267"/>
        <end position="285"/>
    </location>
</feature>
<feature type="transmembrane region" description="Helical" evidence="6">
    <location>
        <begin position="198"/>
        <end position="220"/>
    </location>
</feature>
<dbReference type="GO" id="GO:0016020">
    <property type="term" value="C:membrane"/>
    <property type="evidence" value="ECO:0007669"/>
    <property type="project" value="UniProtKB-SubCell"/>
</dbReference>
<sequence length="350" mass="36964">MSDDRTTPAAALFYALGSAVLVTLILSVGRSILMPLAFAVVAVFILGTLADRMARTPGLGRLPAWVRHTLLLAVFLLFIALIFFQIRLAVVQVAANLPLWTANYQALLADLDARLGIEEMTGADLSGLLAGYLDVRALAMATLGAAGSLGGMLIGVALYTGFLMVERDSLVKRVHLAFQSRPGLDRALTLGAEANERIGGYLVVKTAINIMLGILCYVPLKLMGVEMAGFWAIVTGMVNYIPYLGTWVAIILPILAFIGQGAGLPEVLTLAVALIALQAVIGNIVDPRLTGQKVNLSPLVVLIGLVYWTMVWGLPGAVLAVPLTSIVLVVLALFPGGRPIAVLLSNTGEV</sequence>
<dbReference type="InterPro" id="IPR002549">
    <property type="entry name" value="AI-2E-like"/>
</dbReference>
<evidence type="ECO:0000256" key="4">
    <source>
        <dbReference type="ARBA" id="ARBA00022989"/>
    </source>
</evidence>
<evidence type="ECO:0000256" key="1">
    <source>
        <dbReference type="ARBA" id="ARBA00004141"/>
    </source>
</evidence>
<evidence type="ECO:0000313" key="8">
    <source>
        <dbReference type="Proteomes" id="UP000826300"/>
    </source>
</evidence>
<name>A0A8G0ZYK0_9RHOB</name>
<evidence type="ECO:0000256" key="5">
    <source>
        <dbReference type="ARBA" id="ARBA00023136"/>
    </source>
</evidence>
<dbReference type="Proteomes" id="UP000826300">
    <property type="component" value="Chromosome"/>
</dbReference>
<dbReference type="PANTHER" id="PTHR21716">
    <property type="entry name" value="TRANSMEMBRANE PROTEIN"/>
    <property type="match status" value="1"/>
</dbReference>
<dbReference type="KEGG" id="nsm:JO391_07105"/>
<evidence type="ECO:0000256" key="3">
    <source>
        <dbReference type="ARBA" id="ARBA00022692"/>
    </source>
</evidence>
<evidence type="ECO:0000313" key="7">
    <source>
        <dbReference type="EMBL" id="QYZ71265.1"/>
    </source>
</evidence>
<dbReference type="PANTHER" id="PTHR21716:SF64">
    <property type="entry name" value="AI-2 TRANSPORT PROTEIN TQSA"/>
    <property type="match status" value="1"/>
</dbReference>
<proteinExistence type="inferred from homology"/>
<accession>A0A8G0ZYK0</accession>
<feature type="transmembrane region" description="Helical" evidence="6">
    <location>
        <begin position="32"/>
        <end position="50"/>
    </location>
</feature>
<dbReference type="EMBL" id="CP069370">
    <property type="protein sequence ID" value="QYZ71265.1"/>
    <property type="molecule type" value="Genomic_DNA"/>
</dbReference>
<dbReference type="Pfam" id="PF01594">
    <property type="entry name" value="AI-2E_transport"/>
    <property type="match status" value="1"/>
</dbReference>
<keyword evidence="5 6" id="KW-0472">Membrane</keyword>
<evidence type="ECO:0000256" key="2">
    <source>
        <dbReference type="ARBA" id="ARBA00009773"/>
    </source>
</evidence>
<keyword evidence="3 6" id="KW-0812">Transmembrane</keyword>
<dbReference type="RefSeq" id="WP_220663709.1">
    <property type="nucleotide sequence ID" value="NZ_CP069370.1"/>
</dbReference>
<organism evidence="7 8">
    <name type="scientific">Neotabrizicola shimadae</name>
    <dbReference type="NCBI Taxonomy" id="2807096"/>
    <lineage>
        <taxon>Bacteria</taxon>
        <taxon>Pseudomonadati</taxon>
        <taxon>Pseudomonadota</taxon>
        <taxon>Alphaproteobacteria</taxon>
        <taxon>Rhodobacterales</taxon>
        <taxon>Paracoccaceae</taxon>
        <taxon>Neotabrizicola</taxon>
    </lineage>
</organism>
<feature type="transmembrane region" description="Helical" evidence="6">
    <location>
        <begin position="137"/>
        <end position="165"/>
    </location>
</feature>